<accession>A0A5J9VB83</accession>
<protein>
    <submittedName>
        <fullName evidence="1">Uncharacterized protein</fullName>
    </submittedName>
</protein>
<gene>
    <name evidence="1" type="ORF">EJB05_25204</name>
</gene>
<reference evidence="1 2" key="1">
    <citation type="journal article" date="2019" name="Sci. Rep.">
        <title>A high-quality genome of Eragrostis curvula grass provides insights into Poaceae evolution and supports new strategies to enhance forage quality.</title>
        <authorList>
            <person name="Carballo J."/>
            <person name="Santos B.A.C.M."/>
            <person name="Zappacosta D."/>
            <person name="Garbus I."/>
            <person name="Selva J.P."/>
            <person name="Gallo C.A."/>
            <person name="Diaz A."/>
            <person name="Albertini E."/>
            <person name="Caccamo M."/>
            <person name="Echenique V."/>
        </authorList>
    </citation>
    <scope>NUCLEOTIDE SEQUENCE [LARGE SCALE GENOMIC DNA]</scope>
    <source>
        <strain evidence="2">cv. Victoria</strain>
        <tissue evidence="1">Leaf</tissue>
    </source>
</reference>
<comment type="caution">
    <text evidence="1">The sequence shown here is derived from an EMBL/GenBank/DDBJ whole genome shotgun (WGS) entry which is preliminary data.</text>
</comment>
<dbReference type="AlphaFoldDB" id="A0A5J9VB83"/>
<dbReference type="EMBL" id="RWGY01000011">
    <property type="protein sequence ID" value="TVU33389.1"/>
    <property type="molecule type" value="Genomic_DNA"/>
</dbReference>
<dbReference type="Gramene" id="TVU33389">
    <property type="protein sequence ID" value="TVU33389"/>
    <property type="gene ID" value="EJB05_25204"/>
</dbReference>
<feature type="non-terminal residue" evidence="1">
    <location>
        <position position="1"/>
    </location>
</feature>
<keyword evidence="2" id="KW-1185">Reference proteome</keyword>
<dbReference type="Proteomes" id="UP000324897">
    <property type="component" value="Chromosome 1"/>
</dbReference>
<proteinExistence type="predicted"/>
<organism evidence="1 2">
    <name type="scientific">Eragrostis curvula</name>
    <name type="common">weeping love grass</name>
    <dbReference type="NCBI Taxonomy" id="38414"/>
    <lineage>
        <taxon>Eukaryota</taxon>
        <taxon>Viridiplantae</taxon>
        <taxon>Streptophyta</taxon>
        <taxon>Embryophyta</taxon>
        <taxon>Tracheophyta</taxon>
        <taxon>Spermatophyta</taxon>
        <taxon>Magnoliopsida</taxon>
        <taxon>Liliopsida</taxon>
        <taxon>Poales</taxon>
        <taxon>Poaceae</taxon>
        <taxon>PACMAD clade</taxon>
        <taxon>Chloridoideae</taxon>
        <taxon>Eragrostideae</taxon>
        <taxon>Eragrostidinae</taxon>
        <taxon>Eragrostis</taxon>
    </lineage>
</organism>
<sequence length="211" mass="22690">MNSIPFTGRALPSPFPAVSSSSSSRRHCVSLLLQLSRCPDSVSVRTSGRWEANLAAASLLGEYSYLNFLWSGQAPVYGGGRQSSSSSGAGFHMMQARSWKDHSDWRWNIQKLRGNPMEGELGVLGAESSDGAGVAPPIPEPYVGVGEPPSAVLTLDAPLSADIVPQVPGQGGRFRCEGTQRALQAYKVLDDKVWAEITKRSVVWAEITTEK</sequence>
<evidence type="ECO:0000313" key="1">
    <source>
        <dbReference type="EMBL" id="TVU33389.1"/>
    </source>
</evidence>
<evidence type="ECO:0000313" key="2">
    <source>
        <dbReference type="Proteomes" id="UP000324897"/>
    </source>
</evidence>
<name>A0A5J9VB83_9POAL</name>